<keyword evidence="2" id="KW-0285">Flavoprotein</keyword>
<protein>
    <submittedName>
        <fullName evidence="5">Monooxygenase</fullName>
    </submittedName>
</protein>
<dbReference type="Gene3D" id="3.50.50.60">
    <property type="entry name" value="FAD/NAD(P)-binding domain"/>
    <property type="match status" value="1"/>
</dbReference>
<dbReference type="InterPro" id="IPR036188">
    <property type="entry name" value="FAD/NAD-bd_sf"/>
</dbReference>
<dbReference type="AlphaFoldDB" id="H5THA5"/>
<evidence type="ECO:0000256" key="2">
    <source>
        <dbReference type="ARBA" id="ARBA00022630"/>
    </source>
</evidence>
<dbReference type="Pfam" id="PF01494">
    <property type="entry name" value="FAD_binding_3"/>
    <property type="match status" value="1"/>
</dbReference>
<dbReference type="PRINTS" id="PR00420">
    <property type="entry name" value="RNGMNOXGNASE"/>
</dbReference>
<dbReference type="Proteomes" id="UP000005038">
    <property type="component" value="Unassembled WGS sequence"/>
</dbReference>
<evidence type="ECO:0000259" key="4">
    <source>
        <dbReference type="Pfam" id="PF01494"/>
    </source>
</evidence>
<keyword evidence="6" id="KW-1185">Reference proteome</keyword>
<dbReference type="EMBL" id="BAFB01000031">
    <property type="protein sequence ID" value="GAB32863.1"/>
    <property type="molecule type" value="Genomic_DNA"/>
</dbReference>
<evidence type="ECO:0000313" key="5">
    <source>
        <dbReference type="EMBL" id="GAB32863.1"/>
    </source>
</evidence>
<evidence type="ECO:0000256" key="1">
    <source>
        <dbReference type="ARBA" id="ARBA00001974"/>
    </source>
</evidence>
<dbReference type="PANTHER" id="PTHR43004:SF19">
    <property type="entry name" value="BINDING MONOOXYGENASE, PUTATIVE (JCVI)-RELATED"/>
    <property type="match status" value="1"/>
</dbReference>
<accession>H5THA5</accession>
<reference evidence="5" key="1">
    <citation type="submission" date="2012-02" db="EMBL/GenBank/DDBJ databases">
        <title>Whole genome shotgun sequence of Gordonia otitidis NBRC 100426.</title>
        <authorList>
            <person name="Yoshida I."/>
            <person name="Hosoyama A."/>
            <person name="Tsuchikane K."/>
            <person name="Katsumata H."/>
            <person name="Yamazaki S."/>
            <person name="Fujita N."/>
        </authorList>
    </citation>
    <scope>NUCLEOTIDE SEQUENCE [LARGE SCALE GENOMIC DNA]</scope>
    <source>
        <strain evidence="5">NBRC 100426</strain>
    </source>
</reference>
<dbReference type="RefSeq" id="WP_007237125.1">
    <property type="nucleotide sequence ID" value="NZ_BAFB01000031.1"/>
</dbReference>
<gene>
    <name evidence="5" type="ORF">GOOTI_031_00110</name>
</gene>
<proteinExistence type="predicted"/>
<dbReference type="PANTHER" id="PTHR43004">
    <property type="entry name" value="TRK SYSTEM POTASSIUM UPTAKE PROTEIN"/>
    <property type="match status" value="1"/>
</dbReference>
<dbReference type="InterPro" id="IPR002938">
    <property type="entry name" value="FAD-bd"/>
</dbReference>
<dbReference type="STRING" id="1108044.GOOTI_031_00110"/>
<comment type="cofactor">
    <cofactor evidence="1">
        <name>FAD</name>
        <dbReference type="ChEBI" id="CHEBI:57692"/>
    </cofactor>
</comment>
<dbReference type="SUPFAM" id="SSF51905">
    <property type="entry name" value="FAD/NAD(P)-binding domain"/>
    <property type="match status" value="1"/>
</dbReference>
<keyword evidence="5" id="KW-0560">Oxidoreductase</keyword>
<dbReference type="GO" id="GO:0016709">
    <property type="term" value="F:oxidoreductase activity, acting on paired donors, with incorporation or reduction of molecular oxygen, NAD(P)H as one donor, and incorporation of one atom of oxygen"/>
    <property type="evidence" value="ECO:0007669"/>
    <property type="project" value="UniProtKB-ARBA"/>
</dbReference>
<dbReference type="InterPro" id="IPR050641">
    <property type="entry name" value="RIFMO-like"/>
</dbReference>
<sequence length="403" mass="44382">MTQPTVLIVGAGPVGVLNALGLARRGIQVELFERNTAVTQSPRAMVYHWSVLDGLERLGVYDDAVAAGFLKQDYTYKVHKTGEEINYGLSVLEGLVSHPHNLHLGQHRLAEIALDHLARHDNATVHWGHALVDVRQNDESVTAVFDTDGGPVEATGTWMIGADGAGSRVRHSLGIEFEGFTWPERFVATNIRYPFETNGFSQTTNLIDDVYGAIISKIDNTGTTGLWRYTYCESADLPEKTVPERMPTFFAAILPTDERPEVAAFSPYRMHQRAATQFRAGRVLLAGDAAHATNPTGGLGLTSGLFDTYVLEESLAAVMTGHADPRVLDRYADERHRVFTQQVSPTASANKRLVYHSDDPSSLEETLRGLRRLETDPDAARERLMFVKSLETPSLLEAEGVAR</sequence>
<dbReference type="Gene3D" id="3.30.70.2450">
    <property type="match status" value="1"/>
</dbReference>
<evidence type="ECO:0000313" key="6">
    <source>
        <dbReference type="Proteomes" id="UP000005038"/>
    </source>
</evidence>
<dbReference type="OrthoDB" id="8670884at2"/>
<dbReference type="GO" id="GO:0071949">
    <property type="term" value="F:FAD binding"/>
    <property type="evidence" value="ECO:0007669"/>
    <property type="project" value="InterPro"/>
</dbReference>
<keyword evidence="5" id="KW-0503">Monooxygenase</keyword>
<evidence type="ECO:0000256" key="3">
    <source>
        <dbReference type="ARBA" id="ARBA00022827"/>
    </source>
</evidence>
<name>H5THA5_GORO1</name>
<keyword evidence="3" id="KW-0274">FAD</keyword>
<feature type="domain" description="FAD-binding" evidence="4">
    <location>
        <begin position="5"/>
        <end position="343"/>
    </location>
</feature>
<organism evidence="5 6">
    <name type="scientific">Gordonia otitidis (strain DSM 44809 / CCUG 52243 / JCM 12355 / NBRC 100426 / IFM 10032)</name>
    <dbReference type="NCBI Taxonomy" id="1108044"/>
    <lineage>
        <taxon>Bacteria</taxon>
        <taxon>Bacillati</taxon>
        <taxon>Actinomycetota</taxon>
        <taxon>Actinomycetes</taxon>
        <taxon>Mycobacteriales</taxon>
        <taxon>Gordoniaceae</taxon>
        <taxon>Gordonia</taxon>
    </lineage>
</organism>
<comment type="caution">
    <text evidence="5">The sequence shown here is derived from an EMBL/GenBank/DDBJ whole genome shotgun (WGS) entry which is preliminary data.</text>
</comment>